<evidence type="ECO:0000313" key="3">
    <source>
        <dbReference type="Proteomes" id="UP001057520"/>
    </source>
</evidence>
<dbReference type="InterPro" id="IPR009875">
    <property type="entry name" value="PilZ_domain"/>
</dbReference>
<name>A0ABY4ZW37_9CAUL</name>
<protein>
    <submittedName>
        <fullName evidence="2">PilZ domain-containing protein</fullName>
    </submittedName>
</protein>
<feature type="domain" description="PilZ" evidence="1">
    <location>
        <begin position="11"/>
        <end position="86"/>
    </location>
</feature>
<dbReference type="Proteomes" id="UP001057520">
    <property type="component" value="Chromosome"/>
</dbReference>
<dbReference type="Pfam" id="PF07238">
    <property type="entry name" value="PilZ"/>
    <property type="match status" value="1"/>
</dbReference>
<dbReference type="Gene3D" id="2.40.10.220">
    <property type="entry name" value="predicted glycosyltransferase like domains"/>
    <property type="match status" value="1"/>
</dbReference>
<evidence type="ECO:0000313" key="2">
    <source>
        <dbReference type="EMBL" id="USQ96976.1"/>
    </source>
</evidence>
<keyword evidence="3" id="KW-1185">Reference proteome</keyword>
<dbReference type="EMBL" id="CP096040">
    <property type="protein sequence ID" value="USQ96976.1"/>
    <property type="molecule type" value="Genomic_DNA"/>
</dbReference>
<organism evidence="2 3">
    <name type="scientific">Caulobacter segnis</name>
    <dbReference type="NCBI Taxonomy" id="88688"/>
    <lineage>
        <taxon>Bacteria</taxon>
        <taxon>Pseudomonadati</taxon>
        <taxon>Pseudomonadota</taxon>
        <taxon>Alphaproteobacteria</taxon>
        <taxon>Caulobacterales</taxon>
        <taxon>Caulobacteraceae</taxon>
        <taxon>Caulobacter</taxon>
    </lineage>
</organism>
<gene>
    <name evidence="2" type="ORF">MZV50_05280</name>
</gene>
<accession>A0ABY4ZW37</accession>
<dbReference type="SUPFAM" id="SSF141371">
    <property type="entry name" value="PilZ domain-like"/>
    <property type="match status" value="1"/>
</dbReference>
<sequence>MAKFPSDMDQDRRSAVRIPTQRSGKLLCGAFAWDCLIRDLSGGGAKVQMLSNAAPPGQAQLVDLAAGLAHDVTVAWRRDREAGLRIVRTYDLRGLAPAAAGMAKRIWLASQSDVSTG</sequence>
<evidence type="ECO:0000259" key="1">
    <source>
        <dbReference type="Pfam" id="PF07238"/>
    </source>
</evidence>
<reference evidence="2 3" key="1">
    <citation type="submission" date="2022-04" db="EMBL/GenBank/DDBJ databases">
        <title>Genome sequence of soybean root-associated Caulobacter segnis RL271.</title>
        <authorList>
            <person name="Longley R."/>
            <person name="Bonito G."/>
            <person name="Trigodet F."/>
            <person name="Crosson S."/>
            <person name="Fiebig A."/>
        </authorList>
    </citation>
    <scope>NUCLEOTIDE SEQUENCE [LARGE SCALE GENOMIC DNA]</scope>
    <source>
        <strain evidence="2 3">RL271</strain>
    </source>
</reference>
<proteinExistence type="predicted"/>